<dbReference type="PANTHER" id="PTHR34825:SF1">
    <property type="entry name" value="AAA-ATPASE-LIKE DOMAIN-CONTAINING PROTEIN"/>
    <property type="match status" value="1"/>
</dbReference>
<protein>
    <submittedName>
        <fullName evidence="2">AAA family ATPase</fullName>
    </submittedName>
</protein>
<dbReference type="Pfam" id="PF08011">
    <property type="entry name" value="PDDEXK_9"/>
    <property type="match status" value="1"/>
</dbReference>
<reference evidence="2 3" key="1">
    <citation type="submission" date="2018-08" db="EMBL/GenBank/DDBJ databases">
        <title>A genome reference for cultivated species of the human gut microbiota.</title>
        <authorList>
            <person name="Zou Y."/>
            <person name="Xue W."/>
            <person name="Luo G."/>
        </authorList>
    </citation>
    <scope>NUCLEOTIDE SEQUENCE [LARGE SCALE GENOMIC DNA]</scope>
    <source>
        <strain evidence="2 3">AF14-7</strain>
    </source>
</reference>
<dbReference type="EMBL" id="QRYV01000019">
    <property type="protein sequence ID" value="RGV15114.1"/>
    <property type="molecule type" value="Genomic_DNA"/>
</dbReference>
<dbReference type="InterPro" id="IPR018631">
    <property type="entry name" value="AAA-ATPase-like_dom"/>
</dbReference>
<evidence type="ECO:0000313" key="3">
    <source>
        <dbReference type="Proteomes" id="UP000283369"/>
    </source>
</evidence>
<evidence type="ECO:0000313" key="2">
    <source>
        <dbReference type="EMBL" id="RGV15114.1"/>
    </source>
</evidence>
<name>A0A412VYX9_9BACE</name>
<dbReference type="InterPro" id="IPR012547">
    <property type="entry name" value="PDDEXK_9"/>
</dbReference>
<proteinExistence type="predicted"/>
<dbReference type="Proteomes" id="UP000283369">
    <property type="component" value="Unassembled WGS sequence"/>
</dbReference>
<gene>
    <name evidence="2" type="ORF">DWW25_09625</name>
</gene>
<dbReference type="Pfam" id="PF09820">
    <property type="entry name" value="AAA-ATPase_like"/>
    <property type="match status" value="1"/>
</dbReference>
<organism evidence="2 3">
    <name type="scientific">Bacteroides xylanisolvens</name>
    <dbReference type="NCBI Taxonomy" id="371601"/>
    <lineage>
        <taxon>Bacteria</taxon>
        <taxon>Pseudomonadati</taxon>
        <taxon>Bacteroidota</taxon>
        <taxon>Bacteroidia</taxon>
        <taxon>Bacteroidales</taxon>
        <taxon>Bacteroidaceae</taxon>
        <taxon>Bacteroides</taxon>
    </lineage>
</organism>
<evidence type="ECO:0000259" key="1">
    <source>
        <dbReference type="Pfam" id="PF09820"/>
    </source>
</evidence>
<dbReference type="PANTHER" id="PTHR34825">
    <property type="entry name" value="CONSERVED PROTEIN, WITH A WEAK D-GALACTARATE DEHYDRATASE/ALTRONATE HYDROLASE DOMAIN"/>
    <property type="match status" value="1"/>
</dbReference>
<sequence length="524" mass="60395">MNPSVNMLRKLPIGIQSFEKLRSEGFLYVDKTALVFRLVQAGAPCFLSRPRRFGKSLLLSTFEAYFKGQKELFKGLAIEQLEQNWFEYPVLHLDLNAEKYDSKERLEKMLEFHLTRWETQYGVDKGTMTFSGRFATIIQQAYEQNGRRVVVLVDEYDKPMLQSFDNPELQDDYRKTLTAFYTVLKSTDAYLQFVFITGVTKFAQMGIFSTLNQLNDISFDLEYNALCGMTRPEIEATFAPELQALAAQTEATYDNVVEQLTRQYDGYRFTPSKGFAPIYNPFSVLSALDKLRFGDYWFASGTPTFLVEILKKTDFDLRELDGIEVSSASLSDDRANISNPIPMIYQSGYLTIKSYDQRFHVYILGFPNEEVKYGFLNFAAPFYTPVSSTDTSFYIGKFVHELETGDVDAFLTRLNCFFADFPYELNSKTERHYQVVFYLVFKLMGQFTQAEVRTAIGRADAVVKTADYIYVFEFKLEGTAEDALRQIDEKGYMLPYSVDGRKLIKVGVSFDAEKRNLGKWIIKE</sequence>
<accession>A0A412VYX9</accession>
<feature type="domain" description="AAA-ATPase-like" evidence="1">
    <location>
        <begin position="12"/>
        <end position="208"/>
    </location>
</feature>
<dbReference type="AlphaFoldDB" id="A0A412VYX9"/>
<comment type="caution">
    <text evidence="2">The sequence shown here is derived from an EMBL/GenBank/DDBJ whole genome shotgun (WGS) entry which is preliminary data.</text>
</comment>
<dbReference type="RefSeq" id="WP_117809616.1">
    <property type="nucleotide sequence ID" value="NZ_JAQCUV010000075.1"/>
</dbReference>